<dbReference type="PANTHER" id="PTHR33308:SF9">
    <property type="entry name" value="PEPTIDOGLYCAN HYDROLASE FLGJ"/>
    <property type="match status" value="1"/>
</dbReference>
<dbReference type="InterPro" id="IPR002901">
    <property type="entry name" value="MGlyc_endo_b_GlcNAc-like_dom"/>
</dbReference>
<accession>A0AAE5SZR4</accession>
<evidence type="ECO:0000256" key="3">
    <source>
        <dbReference type="SAM" id="Phobius"/>
    </source>
</evidence>
<proteinExistence type="inferred from homology"/>
<protein>
    <submittedName>
        <fullName evidence="6">Autolysin</fullName>
    </submittedName>
    <submittedName>
        <fullName evidence="5">N-acetylglucosaminidase</fullName>
    </submittedName>
</protein>
<dbReference type="EMBL" id="PZBZ01000039">
    <property type="protein sequence ID" value="PTG13198.1"/>
    <property type="molecule type" value="Genomic_DNA"/>
</dbReference>
<comment type="caution">
    <text evidence="6">The sequence shown here is derived from an EMBL/GenBank/DDBJ whole genome shotgun (WGS) entry which is preliminary data.</text>
</comment>
<feature type="transmembrane region" description="Helical" evidence="3">
    <location>
        <begin position="12"/>
        <end position="28"/>
    </location>
</feature>
<dbReference type="Gene3D" id="1.10.530.10">
    <property type="match status" value="1"/>
</dbReference>
<keyword evidence="3" id="KW-0812">Transmembrane</keyword>
<reference evidence="6 7" key="1">
    <citation type="journal article" date="2016" name="Front. Microbiol.">
        <title>Comprehensive Phylogenetic Analysis of Bovine Non-aureus Staphylococci Species Based on Whole-Genome Sequencing.</title>
        <authorList>
            <person name="Naushad S."/>
            <person name="Barkema H.W."/>
            <person name="Luby C."/>
            <person name="Condas L.A."/>
            <person name="Nobrega D.B."/>
            <person name="Carson D.A."/>
            <person name="De Buck J."/>
        </authorList>
    </citation>
    <scope>NUCLEOTIDE SEQUENCE [LARGE SCALE GENOMIC DNA]</scope>
    <source>
        <strain evidence="6 7">SNUC 505</strain>
    </source>
</reference>
<evidence type="ECO:0000313" key="7">
    <source>
        <dbReference type="Proteomes" id="UP000242704"/>
    </source>
</evidence>
<evidence type="ECO:0000313" key="5">
    <source>
        <dbReference type="EMBL" id="MDQ7174451.1"/>
    </source>
</evidence>
<organism evidence="6 7">
    <name type="scientific">Staphylococcus chromogenes</name>
    <name type="common">Staphylococcus hyicus subsp. chromogenes</name>
    <dbReference type="NCBI Taxonomy" id="46126"/>
    <lineage>
        <taxon>Bacteria</taxon>
        <taxon>Bacillati</taxon>
        <taxon>Bacillota</taxon>
        <taxon>Bacilli</taxon>
        <taxon>Bacillales</taxon>
        <taxon>Staphylococcaceae</taxon>
        <taxon>Staphylococcus</taxon>
    </lineage>
</organism>
<keyword evidence="3" id="KW-1133">Transmembrane helix</keyword>
<reference evidence="5 8" key="3">
    <citation type="submission" date="2023-08" db="EMBL/GenBank/DDBJ databases">
        <title>Whole genome sequencing of Staphylococcus chromogenes NNSch 2386.</title>
        <authorList>
            <person name="Kropotov V.S."/>
            <person name="Boriskina E.V."/>
            <person name="Gordinskaya N.A."/>
            <person name="Shkurkina I.S."/>
            <person name="Kryazhev D.V."/>
            <person name="Alekseeva A.E."/>
            <person name="Makhova M.A."/>
        </authorList>
    </citation>
    <scope>NUCLEOTIDE SEQUENCE [LARGE SCALE GENOMIC DNA]</scope>
    <source>
        <strain evidence="5 8">NNSch 2386</strain>
    </source>
</reference>
<dbReference type="Proteomes" id="UP000242704">
    <property type="component" value="Unassembled WGS sequence"/>
</dbReference>
<gene>
    <name evidence="6" type="ORF">BU653_07930</name>
    <name evidence="5" type="ORF">RCF65_00440</name>
</gene>
<feature type="domain" description="Mannosyl-glycoprotein endo-beta-N-acetylglucosamidase-like" evidence="4">
    <location>
        <begin position="102"/>
        <end position="250"/>
    </location>
</feature>
<dbReference type="EMBL" id="JAVGJF010000001">
    <property type="protein sequence ID" value="MDQ7174451.1"/>
    <property type="molecule type" value="Genomic_DNA"/>
</dbReference>
<dbReference type="Pfam" id="PF01832">
    <property type="entry name" value="Glucosaminidase"/>
    <property type="match status" value="1"/>
</dbReference>
<evidence type="ECO:0000313" key="6">
    <source>
        <dbReference type="EMBL" id="PTG13198.1"/>
    </source>
</evidence>
<dbReference type="AlphaFoldDB" id="A0AAE5SZR4"/>
<dbReference type="Proteomes" id="UP001240157">
    <property type="component" value="Unassembled WGS sequence"/>
</dbReference>
<evidence type="ECO:0000256" key="1">
    <source>
        <dbReference type="ARBA" id="ARBA00006088"/>
    </source>
</evidence>
<dbReference type="GO" id="GO:0004040">
    <property type="term" value="F:amidase activity"/>
    <property type="evidence" value="ECO:0007669"/>
    <property type="project" value="InterPro"/>
</dbReference>
<dbReference type="InterPro" id="IPR051056">
    <property type="entry name" value="Glycosyl_Hydrolase_73"/>
</dbReference>
<reference evidence="6" key="2">
    <citation type="submission" date="2018-03" db="EMBL/GenBank/DDBJ databases">
        <authorList>
            <person name="Naushad S."/>
        </authorList>
    </citation>
    <scope>NUCLEOTIDE SEQUENCE</scope>
    <source>
        <strain evidence="6">SNUC 505</strain>
    </source>
</reference>
<evidence type="ECO:0000313" key="8">
    <source>
        <dbReference type="Proteomes" id="UP001240157"/>
    </source>
</evidence>
<name>A0AAE5SZR4_STACR</name>
<dbReference type="RefSeq" id="WP_105967392.1">
    <property type="nucleotide sequence ID" value="NZ_CP133242.1"/>
</dbReference>
<dbReference type="SMART" id="SM00047">
    <property type="entry name" value="LYZ2"/>
    <property type="match status" value="1"/>
</dbReference>
<dbReference type="PANTHER" id="PTHR33308">
    <property type="entry name" value="PEPTIDOGLYCAN HYDROLASE FLGJ"/>
    <property type="match status" value="1"/>
</dbReference>
<evidence type="ECO:0000256" key="2">
    <source>
        <dbReference type="ARBA" id="ARBA00022801"/>
    </source>
</evidence>
<sequence length="260" mass="29957">MKAYIKKHPSRVLVIVILAVFFILLFINETTFFKNDKNVTFDEAYQRQVNGQVLHTKASHNQFVEASNEDVKEAMRVKLSDSDLQYMDLSEPVQLSEEEVNQMLKGKGVLENQGKAFLEAQKQYDVNVIYLMSHALVETGEGRSELARGIKHGKDRYYNFFGIGAFDSNAVDTGKSYAVRAKWTSPERAIKGGAQFVRENYFKNGQITLYQMKWNPQAPGTNQYASDIDWAAKIADHMQTYYDKFGIKKEQVRRDFYRNT</sequence>
<comment type="similarity">
    <text evidence="1">In the N-terminal section; belongs to the N-acetylmuramoyl-L-alanine amidase 2 family.</text>
</comment>
<keyword evidence="2" id="KW-0378">Hydrolase</keyword>
<keyword evidence="3" id="KW-0472">Membrane</keyword>
<evidence type="ECO:0000259" key="4">
    <source>
        <dbReference type="SMART" id="SM00047"/>
    </source>
</evidence>